<dbReference type="AlphaFoldDB" id="A0A7I8VDQ1"/>
<keyword evidence="2" id="KW-1185">Reference proteome</keyword>
<comment type="caution">
    <text evidence="1">The sequence shown here is derived from an EMBL/GenBank/DDBJ whole genome shotgun (WGS) entry which is preliminary data.</text>
</comment>
<proteinExistence type="predicted"/>
<organism evidence="1 2">
    <name type="scientific">Dimorphilus gyrociliatus</name>
    <dbReference type="NCBI Taxonomy" id="2664684"/>
    <lineage>
        <taxon>Eukaryota</taxon>
        <taxon>Metazoa</taxon>
        <taxon>Spiralia</taxon>
        <taxon>Lophotrochozoa</taxon>
        <taxon>Annelida</taxon>
        <taxon>Polychaeta</taxon>
        <taxon>Polychaeta incertae sedis</taxon>
        <taxon>Dinophilidae</taxon>
        <taxon>Dimorphilus</taxon>
    </lineage>
</organism>
<dbReference type="Proteomes" id="UP000549394">
    <property type="component" value="Unassembled WGS sequence"/>
</dbReference>
<sequence>MKLCSVLISFLAVLNEPERGFCTYTLEVLGSPEVPEGSSFQVKLSSSVEGACVTKDYELDASDIEITKTSLVLPVNSEKATYIGKFYVLSDLTEEEDEVHKITFTCYFETSITTATATVTILDGEEEDPRFMQVVQDQRDLVPKKICYDIKSENYNQLAIYHDLEKNITITGTLLDDYYLHEIDLLSFNSHVFTTTNDITFNGMKTIEWSDCKQRFNWYDTNFNIDCQDDTLHVWSLRKSNINSSSFRIKRSQNVNIGYYLDISIDNLLNYQKISGIIGRIGKNEFKFFQSTQEDKEKKIGSIEVNGRLFPVRFSKRYSQKCWLLNVNDLLFPYKLDSYLSQK</sequence>
<reference evidence="1 2" key="1">
    <citation type="submission" date="2020-08" db="EMBL/GenBank/DDBJ databases">
        <authorList>
            <person name="Hejnol A."/>
        </authorList>
    </citation>
    <scope>NUCLEOTIDE SEQUENCE [LARGE SCALE GENOMIC DNA]</scope>
</reference>
<name>A0A7I8VDQ1_9ANNE</name>
<dbReference type="EMBL" id="CAJFCJ010000005">
    <property type="protein sequence ID" value="CAD5114079.1"/>
    <property type="molecule type" value="Genomic_DNA"/>
</dbReference>
<protein>
    <submittedName>
        <fullName evidence="1">DgyrCDS3225</fullName>
    </submittedName>
</protein>
<evidence type="ECO:0000313" key="2">
    <source>
        <dbReference type="Proteomes" id="UP000549394"/>
    </source>
</evidence>
<evidence type="ECO:0000313" key="1">
    <source>
        <dbReference type="EMBL" id="CAD5114079.1"/>
    </source>
</evidence>
<accession>A0A7I8VDQ1</accession>
<gene>
    <name evidence="1" type="ORF">DGYR_LOCUS2970</name>
</gene>